<comment type="caution">
    <text evidence="1">The sequence shown here is derived from an EMBL/GenBank/DDBJ whole genome shotgun (WGS) entry which is preliminary data.</text>
</comment>
<dbReference type="Proteomes" id="UP001299970">
    <property type="component" value="Unassembled WGS sequence"/>
</dbReference>
<dbReference type="RefSeq" id="WP_241034963.1">
    <property type="nucleotide sequence ID" value="NZ_BAAAJF010000009.1"/>
</dbReference>
<organism evidence="1 2">
    <name type="scientific">Pseudonocardia alaniniphila</name>
    <dbReference type="NCBI Taxonomy" id="75291"/>
    <lineage>
        <taxon>Bacteria</taxon>
        <taxon>Bacillati</taxon>
        <taxon>Actinomycetota</taxon>
        <taxon>Actinomycetes</taxon>
        <taxon>Pseudonocardiales</taxon>
        <taxon>Pseudonocardiaceae</taxon>
        <taxon>Pseudonocardia</taxon>
    </lineage>
</organism>
<proteinExistence type="predicted"/>
<dbReference type="EMBL" id="JAKXMK010000003">
    <property type="protein sequence ID" value="MCH6164947.1"/>
    <property type="molecule type" value="Genomic_DNA"/>
</dbReference>
<reference evidence="1 2" key="1">
    <citation type="submission" date="2022-03" db="EMBL/GenBank/DDBJ databases">
        <title>Pseudonocardia alaer sp. nov., a novel actinomycete isolated from reed forest soil.</title>
        <authorList>
            <person name="Wang L."/>
        </authorList>
    </citation>
    <scope>NUCLEOTIDE SEQUENCE [LARGE SCALE GENOMIC DNA]</scope>
    <source>
        <strain evidence="1 2">Y-16303</strain>
    </source>
</reference>
<keyword evidence="2" id="KW-1185">Reference proteome</keyword>
<dbReference type="Pfam" id="PF13376">
    <property type="entry name" value="OmdA"/>
    <property type="match status" value="1"/>
</dbReference>
<evidence type="ECO:0000313" key="1">
    <source>
        <dbReference type="EMBL" id="MCH6164947.1"/>
    </source>
</evidence>
<sequence>MLEWIARAERPETRQRRIARTVECGARNLRP</sequence>
<evidence type="ECO:0000313" key="2">
    <source>
        <dbReference type="Proteomes" id="UP001299970"/>
    </source>
</evidence>
<name>A0ABS9T8T1_9PSEU</name>
<accession>A0ABS9T8T1</accession>
<gene>
    <name evidence="1" type="ORF">MMF94_04560</name>
</gene>
<protein>
    <submittedName>
        <fullName evidence="1">YdeI/OmpD-associated family protein</fullName>
    </submittedName>
</protein>